<evidence type="ECO:0000313" key="5">
    <source>
        <dbReference type="EMBL" id="QMT98727.1"/>
    </source>
</evidence>
<keyword evidence="3 5" id="KW-0808">Transferase</keyword>
<dbReference type="UniPathway" id="UPA00241">
    <property type="reaction ID" value="UER00356"/>
</dbReference>
<comment type="subcellular location">
    <subcellularLocation>
        <location evidence="3">Cytoplasm</location>
    </subcellularLocation>
</comment>
<evidence type="ECO:0000313" key="6">
    <source>
        <dbReference type="Proteomes" id="UP000514704"/>
    </source>
</evidence>
<comment type="similarity">
    <text evidence="3">Belongs to the CoaE family.</text>
</comment>
<protein>
    <recommendedName>
        <fullName evidence="3 4">Dephospho-CoA kinase</fullName>
        <ecNumber evidence="3 4">2.7.1.24</ecNumber>
    </recommendedName>
    <alternativeName>
        <fullName evidence="3">Dephosphocoenzyme A kinase</fullName>
    </alternativeName>
</protein>
<dbReference type="RefSeq" id="WP_182079000.1">
    <property type="nucleotide sequence ID" value="NZ_CP059674.1"/>
</dbReference>
<organism evidence="5 6">
    <name type="scientific">Mycoplasma tullyi</name>
    <dbReference type="NCBI Taxonomy" id="1612150"/>
    <lineage>
        <taxon>Bacteria</taxon>
        <taxon>Bacillati</taxon>
        <taxon>Mycoplasmatota</taxon>
        <taxon>Mollicutes</taxon>
        <taxon>Mycoplasmataceae</taxon>
        <taxon>Mycoplasma</taxon>
    </lineage>
</organism>
<keyword evidence="2 3" id="KW-0067">ATP-binding</keyword>
<dbReference type="EMBL" id="CP059674">
    <property type="protein sequence ID" value="QMT98727.1"/>
    <property type="molecule type" value="Genomic_DNA"/>
</dbReference>
<comment type="catalytic activity">
    <reaction evidence="3">
        <text>3'-dephospho-CoA + ATP = ADP + CoA + H(+)</text>
        <dbReference type="Rhea" id="RHEA:18245"/>
        <dbReference type="ChEBI" id="CHEBI:15378"/>
        <dbReference type="ChEBI" id="CHEBI:30616"/>
        <dbReference type="ChEBI" id="CHEBI:57287"/>
        <dbReference type="ChEBI" id="CHEBI:57328"/>
        <dbReference type="ChEBI" id="CHEBI:456216"/>
        <dbReference type="EC" id="2.7.1.24"/>
    </reaction>
</comment>
<dbReference type="SUPFAM" id="SSF52540">
    <property type="entry name" value="P-loop containing nucleoside triphosphate hydrolases"/>
    <property type="match status" value="1"/>
</dbReference>
<evidence type="ECO:0000256" key="4">
    <source>
        <dbReference type="NCBIfam" id="TIGR00152"/>
    </source>
</evidence>
<evidence type="ECO:0000256" key="1">
    <source>
        <dbReference type="ARBA" id="ARBA00022741"/>
    </source>
</evidence>
<keyword evidence="3" id="KW-0963">Cytoplasm</keyword>
<evidence type="ECO:0000256" key="2">
    <source>
        <dbReference type="ARBA" id="ARBA00022840"/>
    </source>
</evidence>
<dbReference type="InterPro" id="IPR001977">
    <property type="entry name" value="Depp_CoAkinase"/>
</dbReference>
<dbReference type="HAMAP" id="MF_00376">
    <property type="entry name" value="Dephospho_CoA_kinase"/>
    <property type="match status" value="1"/>
</dbReference>
<keyword evidence="6" id="KW-1185">Reference proteome</keyword>
<comment type="function">
    <text evidence="3">Catalyzes the phosphorylation of the 3'-hydroxyl group of dephosphocoenzyme A to form coenzyme A.</text>
</comment>
<dbReference type="Gene3D" id="3.40.50.300">
    <property type="entry name" value="P-loop containing nucleotide triphosphate hydrolases"/>
    <property type="match status" value="1"/>
</dbReference>
<dbReference type="GO" id="GO:0005737">
    <property type="term" value="C:cytoplasm"/>
    <property type="evidence" value="ECO:0007669"/>
    <property type="project" value="UniProtKB-SubCell"/>
</dbReference>
<dbReference type="Proteomes" id="UP000514704">
    <property type="component" value="Chromosome"/>
</dbReference>
<keyword evidence="3" id="KW-0173">Coenzyme A biosynthesis</keyword>
<dbReference type="GO" id="GO:0015937">
    <property type="term" value="P:coenzyme A biosynthetic process"/>
    <property type="evidence" value="ECO:0007669"/>
    <property type="project" value="UniProtKB-UniRule"/>
</dbReference>
<accession>A0A7D7UBE2</accession>
<gene>
    <name evidence="3 5" type="primary">coaE</name>
    <name evidence="5" type="ORF">H3143_01160</name>
</gene>
<evidence type="ECO:0000256" key="3">
    <source>
        <dbReference type="HAMAP-Rule" id="MF_00376"/>
    </source>
</evidence>
<keyword evidence="1 3" id="KW-0547">Nucleotide-binding</keyword>
<sequence>MTSAKNRILVCLSGKSSSGKSMLINLLKQDGYYTINLDELIHQYYQKGQSGYDFVVDNFGLEYVDENQVNRKKLGQLVFANPDKLKLLSDFAGKIAKNHLKNLDYHGLVIVEGAAIYNNQERYQDIFDYFVLVERDEKLIQESIAQKFAYLKDFDFKKWNPIKENKEFEADFCIQNNGDIRIAYQELLKFLKKISGECEL</sequence>
<dbReference type="InterPro" id="IPR027417">
    <property type="entry name" value="P-loop_NTPase"/>
</dbReference>
<dbReference type="EC" id="2.7.1.24" evidence="3 4"/>
<dbReference type="PROSITE" id="PS51219">
    <property type="entry name" value="DPCK"/>
    <property type="match status" value="1"/>
</dbReference>
<feature type="binding site" evidence="3">
    <location>
        <begin position="17"/>
        <end position="22"/>
    </location>
    <ligand>
        <name>ATP</name>
        <dbReference type="ChEBI" id="CHEBI:30616"/>
    </ligand>
</feature>
<proteinExistence type="inferred from homology"/>
<dbReference type="Pfam" id="PF01121">
    <property type="entry name" value="CoaE"/>
    <property type="match status" value="1"/>
</dbReference>
<dbReference type="GO" id="GO:0005524">
    <property type="term" value="F:ATP binding"/>
    <property type="evidence" value="ECO:0007669"/>
    <property type="project" value="UniProtKB-UniRule"/>
</dbReference>
<name>A0A7D7UBE2_9MOLU</name>
<dbReference type="GO" id="GO:0004140">
    <property type="term" value="F:dephospho-CoA kinase activity"/>
    <property type="evidence" value="ECO:0007669"/>
    <property type="project" value="UniProtKB-UniRule"/>
</dbReference>
<dbReference type="NCBIfam" id="TIGR00152">
    <property type="entry name" value="dephospho-CoA kinase"/>
    <property type="match status" value="1"/>
</dbReference>
<reference evidence="5 6" key="1">
    <citation type="journal article" date="2017" name="Int. J. Syst. Evol. Microbiol.">
        <title>Mycoplasma tullyi sp. nov., isolated from penguins of the genus Spheniscus.</title>
        <authorList>
            <person name="Yavari C.A."/>
            <person name="Ramirez A.S."/>
            <person name="Nicholas R.A.J."/>
            <person name="Radford A.D."/>
            <person name="Darby A.C."/>
            <person name="Bradbury J.M."/>
        </authorList>
    </citation>
    <scope>NUCLEOTIDE SEQUENCE [LARGE SCALE GENOMIC DNA]</scope>
    <source>
        <strain evidence="5 6">56A97T</strain>
    </source>
</reference>
<comment type="pathway">
    <text evidence="3">Cofactor biosynthesis; coenzyme A biosynthesis; CoA from (R)-pantothenate: step 5/5.</text>
</comment>
<dbReference type="AlphaFoldDB" id="A0A7D7UBE2"/>
<keyword evidence="3 5" id="KW-0418">Kinase</keyword>
<dbReference type="KEGG" id="mtuy:H3143_01160"/>